<dbReference type="SUPFAM" id="SSF52266">
    <property type="entry name" value="SGNH hydrolase"/>
    <property type="match status" value="1"/>
</dbReference>
<sequence length="249" mass="28148">MKVLAIGNSFSNDAMRYLHGIAKADGVDMKTVNLFIGGCPLSRHYANIHNDAADYDFEFNGVRTGIKVSIKQALQSDIWDVVTLQQASSLSVDYNTYQPYLNTIADYVHIHAPKAKIMIHQTWAYEQNSKRLNEEMKYKDQIEMFADLKSAYEQAAKDIGNVEIIPSGETFQNLIKSGIEKIHRDTFHSSFGVGRLALGYIWYEMLTGKSCIGNTFNEFDESVSCSEMTIAQHCANETAKMYRKVDKNV</sequence>
<dbReference type="InterPro" id="IPR032616">
    <property type="entry name" value="DUF4886"/>
</dbReference>
<keyword evidence="3" id="KW-1185">Reference proteome</keyword>
<gene>
    <name evidence="2" type="ORF">LKE05_13520</name>
</gene>
<dbReference type="RefSeq" id="WP_308457184.1">
    <property type="nucleotide sequence ID" value="NZ_JAJEQM010000027.1"/>
</dbReference>
<name>A0AAE3E134_9FIRM</name>
<dbReference type="Pfam" id="PF16227">
    <property type="entry name" value="DUF4886"/>
    <property type="match status" value="1"/>
</dbReference>
<accession>A0AAE3E134</accession>
<dbReference type="Proteomes" id="UP001198242">
    <property type="component" value="Unassembled WGS sequence"/>
</dbReference>
<protein>
    <submittedName>
        <fullName evidence="2">DUF4886 domain-containing protein</fullName>
    </submittedName>
</protein>
<dbReference type="EMBL" id="JAJEQM010000027">
    <property type="protein sequence ID" value="MCC2211799.1"/>
    <property type="molecule type" value="Genomic_DNA"/>
</dbReference>
<dbReference type="AlphaFoldDB" id="A0AAE3E134"/>
<comment type="caution">
    <text evidence="2">The sequence shown here is derived from an EMBL/GenBank/DDBJ whole genome shotgun (WGS) entry which is preliminary data.</text>
</comment>
<proteinExistence type="predicted"/>
<reference evidence="2 3" key="1">
    <citation type="submission" date="2021-10" db="EMBL/GenBank/DDBJ databases">
        <title>Anaerobic single-cell dispensing facilitates the cultivation of human gut bacteria.</title>
        <authorList>
            <person name="Afrizal A."/>
        </authorList>
    </citation>
    <scope>NUCLEOTIDE SEQUENCE [LARGE SCALE GENOMIC DNA]</scope>
    <source>
        <strain evidence="2 3">CLA-AA-H232</strain>
    </source>
</reference>
<feature type="domain" description="DUF4886" evidence="1">
    <location>
        <begin position="2"/>
        <end position="236"/>
    </location>
</feature>
<organism evidence="2 3">
    <name type="scientific">Hominilimicola fabiformis</name>
    <dbReference type="NCBI Taxonomy" id="2885356"/>
    <lineage>
        <taxon>Bacteria</taxon>
        <taxon>Bacillati</taxon>
        <taxon>Bacillota</taxon>
        <taxon>Clostridia</taxon>
        <taxon>Eubacteriales</taxon>
        <taxon>Oscillospiraceae</taxon>
        <taxon>Hominilimicola</taxon>
    </lineage>
</organism>
<dbReference type="InterPro" id="IPR036514">
    <property type="entry name" value="SGNH_hydro_sf"/>
</dbReference>
<dbReference type="Gene3D" id="3.40.50.1110">
    <property type="entry name" value="SGNH hydrolase"/>
    <property type="match status" value="1"/>
</dbReference>
<evidence type="ECO:0000313" key="3">
    <source>
        <dbReference type="Proteomes" id="UP001198242"/>
    </source>
</evidence>
<evidence type="ECO:0000259" key="1">
    <source>
        <dbReference type="Pfam" id="PF16227"/>
    </source>
</evidence>
<evidence type="ECO:0000313" key="2">
    <source>
        <dbReference type="EMBL" id="MCC2211799.1"/>
    </source>
</evidence>